<evidence type="ECO:0000313" key="3">
    <source>
        <dbReference type="EMBL" id="OWM84512.1"/>
    </source>
</evidence>
<dbReference type="AlphaFoldDB" id="A0A218XJK5"/>
<evidence type="ECO:0000256" key="1">
    <source>
        <dbReference type="PROSITE-ProRule" id="PRU00175"/>
    </source>
</evidence>
<keyword evidence="1" id="KW-0862">Zinc</keyword>
<protein>
    <recommendedName>
        <fullName evidence="2">RING-type domain-containing protein</fullName>
    </recommendedName>
</protein>
<dbReference type="GO" id="GO:0006511">
    <property type="term" value="P:ubiquitin-dependent protein catabolic process"/>
    <property type="evidence" value="ECO:0007669"/>
    <property type="project" value="TreeGrafter"/>
</dbReference>
<dbReference type="InterPro" id="IPR001841">
    <property type="entry name" value="Znf_RING"/>
</dbReference>
<dbReference type="Pfam" id="PF13639">
    <property type="entry name" value="zf-RING_2"/>
    <property type="match status" value="1"/>
</dbReference>
<dbReference type="Proteomes" id="UP000233551">
    <property type="component" value="Unassembled WGS sequence"/>
</dbReference>
<keyword evidence="1" id="KW-0863">Zinc-finger</keyword>
<evidence type="ECO:0000313" key="4">
    <source>
        <dbReference type="EMBL" id="PKI60650.1"/>
    </source>
</evidence>
<dbReference type="SMART" id="SM00184">
    <property type="entry name" value="RING"/>
    <property type="match status" value="1"/>
</dbReference>
<dbReference type="InterPro" id="IPR013083">
    <property type="entry name" value="Znf_RING/FYVE/PHD"/>
</dbReference>
<reference evidence="5" key="1">
    <citation type="journal article" date="2017" name="Plant J.">
        <title>The pomegranate (Punica granatum L.) genome and the genomics of punicalagin biosynthesis.</title>
        <authorList>
            <person name="Qin G."/>
            <person name="Xu C."/>
            <person name="Ming R."/>
            <person name="Tang H."/>
            <person name="Guyot R."/>
            <person name="Kramer E.M."/>
            <person name="Hu Y."/>
            <person name="Yi X."/>
            <person name="Qi Y."/>
            <person name="Xu X."/>
            <person name="Gao Z."/>
            <person name="Pan H."/>
            <person name="Jian J."/>
            <person name="Tian Y."/>
            <person name="Yue Z."/>
            <person name="Xu Y."/>
        </authorList>
    </citation>
    <scope>NUCLEOTIDE SEQUENCE [LARGE SCALE GENOMIC DNA]</scope>
    <source>
        <strain evidence="5">cv. Dabenzi</strain>
    </source>
</reference>
<dbReference type="PANTHER" id="PTHR22765">
    <property type="entry name" value="RING FINGER AND PROTEASE ASSOCIATED DOMAIN-CONTAINING"/>
    <property type="match status" value="1"/>
</dbReference>
<name>A0A218XJK5_PUNGR</name>
<accession>A0A218XJK5</accession>
<reference evidence="3" key="2">
    <citation type="submission" date="2017-06" db="EMBL/GenBank/DDBJ databases">
        <title>The pomegranate genome and the genomics of punicalagin biosynthesis.</title>
        <authorList>
            <person name="Xu C."/>
        </authorList>
    </citation>
    <scope>NUCLEOTIDE SEQUENCE [LARGE SCALE GENOMIC DNA]</scope>
    <source>
        <tissue evidence="3">Fresh leaf</tissue>
    </source>
</reference>
<comment type="caution">
    <text evidence="3">The sequence shown here is derived from an EMBL/GenBank/DDBJ whole genome shotgun (WGS) entry which is preliminary data.</text>
</comment>
<dbReference type="InterPro" id="IPR051826">
    <property type="entry name" value="E3_ubiquitin-ligase_domain"/>
</dbReference>
<reference evidence="4 6" key="3">
    <citation type="submission" date="2017-11" db="EMBL/GenBank/DDBJ databases">
        <title>De-novo sequencing of pomegranate (Punica granatum L.) genome.</title>
        <authorList>
            <person name="Akparov Z."/>
            <person name="Amiraslanov A."/>
            <person name="Hajiyeva S."/>
            <person name="Abbasov M."/>
            <person name="Kaur K."/>
            <person name="Hamwieh A."/>
            <person name="Solovyev V."/>
            <person name="Salamov A."/>
            <person name="Braich B."/>
            <person name="Kosarev P."/>
            <person name="Mahmoud A."/>
            <person name="Hajiyev E."/>
            <person name="Babayeva S."/>
            <person name="Izzatullayeva V."/>
            <person name="Mammadov A."/>
            <person name="Mammadov A."/>
            <person name="Sharifova S."/>
            <person name="Ojaghi J."/>
            <person name="Eynullazada K."/>
            <person name="Bayramov B."/>
            <person name="Abdulazimova A."/>
            <person name="Shahmuradov I."/>
        </authorList>
    </citation>
    <scope>NUCLEOTIDE SEQUENCE [LARGE SCALE GENOMIC DNA]</scope>
    <source>
        <strain evidence="4">AG2017</strain>
        <strain evidence="6">cv. AG2017</strain>
        <tissue evidence="4">Leaf</tissue>
    </source>
</reference>
<proteinExistence type="predicted"/>
<dbReference type="EMBL" id="PGOL01001137">
    <property type="protein sequence ID" value="PKI60650.1"/>
    <property type="molecule type" value="Genomic_DNA"/>
</dbReference>
<dbReference type="GO" id="GO:0061630">
    <property type="term" value="F:ubiquitin protein ligase activity"/>
    <property type="evidence" value="ECO:0007669"/>
    <property type="project" value="TreeGrafter"/>
</dbReference>
<dbReference type="PROSITE" id="PS50089">
    <property type="entry name" value="ZF_RING_2"/>
    <property type="match status" value="1"/>
</dbReference>
<dbReference type="EMBL" id="MTKT01001357">
    <property type="protein sequence ID" value="OWM84512.1"/>
    <property type="molecule type" value="Genomic_DNA"/>
</dbReference>
<dbReference type="PANTHER" id="PTHR22765:SF303">
    <property type="entry name" value="RING-TYPE DOMAIN-CONTAINING PROTEIN"/>
    <property type="match status" value="1"/>
</dbReference>
<dbReference type="SUPFAM" id="SSF57850">
    <property type="entry name" value="RING/U-box"/>
    <property type="match status" value="1"/>
</dbReference>
<keyword evidence="6" id="KW-1185">Reference proteome</keyword>
<evidence type="ECO:0000313" key="6">
    <source>
        <dbReference type="Proteomes" id="UP000233551"/>
    </source>
</evidence>
<dbReference type="Gene3D" id="3.30.40.10">
    <property type="entry name" value="Zinc/RING finger domain, C3HC4 (zinc finger)"/>
    <property type="match status" value="1"/>
</dbReference>
<gene>
    <name evidence="3" type="ORF">CDL15_Pgr000952</name>
    <name evidence="4" type="ORF">CRG98_018951</name>
</gene>
<organism evidence="3 5">
    <name type="scientific">Punica granatum</name>
    <name type="common">Pomegranate</name>
    <dbReference type="NCBI Taxonomy" id="22663"/>
    <lineage>
        <taxon>Eukaryota</taxon>
        <taxon>Viridiplantae</taxon>
        <taxon>Streptophyta</taxon>
        <taxon>Embryophyta</taxon>
        <taxon>Tracheophyta</taxon>
        <taxon>Spermatophyta</taxon>
        <taxon>Magnoliopsida</taxon>
        <taxon>eudicotyledons</taxon>
        <taxon>Gunneridae</taxon>
        <taxon>Pentapetalae</taxon>
        <taxon>rosids</taxon>
        <taxon>malvids</taxon>
        <taxon>Myrtales</taxon>
        <taxon>Lythraceae</taxon>
        <taxon>Punica</taxon>
    </lineage>
</organism>
<dbReference type="STRING" id="22663.A0A218XJK5"/>
<sequence>MAALSPESRFAYVANDSAPVSPPFDLDEVLALTVHYSSRGQCHEEASPRNQPDWRPFVLALPSVDPGGANQCTVCMEGFRSSGEAGRQIPCGHMYHANCIATWLSLYDSCPLCRLKVSPERANGDN</sequence>
<feature type="domain" description="RING-type" evidence="2">
    <location>
        <begin position="72"/>
        <end position="114"/>
    </location>
</feature>
<evidence type="ECO:0000259" key="2">
    <source>
        <dbReference type="PROSITE" id="PS50089"/>
    </source>
</evidence>
<dbReference type="Proteomes" id="UP000197138">
    <property type="component" value="Unassembled WGS sequence"/>
</dbReference>
<dbReference type="GO" id="GO:0008270">
    <property type="term" value="F:zinc ion binding"/>
    <property type="evidence" value="ECO:0007669"/>
    <property type="project" value="UniProtKB-KW"/>
</dbReference>
<evidence type="ECO:0000313" key="5">
    <source>
        <dbReference type="Proteomes" id="UP000197138"/>
    </source>
</evidence>
<keyword evidence="1" id="KW-0479">Metal-binding</keyword>